<evidence type="ECO:0000259" key="4">
    <source>
        <dbReference type="Pfam" id="PF03816"/>
    </source>
</evidence>
<feature type="region of interest" description="Disordered" evidence="2">
    <location>
        <begin position="456"/>
        <end position="512"/>
    </location>
</feature>
<dbReference type="NCBIfam" id="TIGR00350">
    <property type="entry name" value="lytR_cpsA_psr"/>
    <property type="match status" value="1"/>
</dbReference>
<keyword evidence="3" id="KW-0812">Transmembrane</keyword>
<evidence type="ECO:0000256" key="2">
    <source>
        <dbReference type="SAM" id="MobiDB-lite"/>
    </source>
</evidence>
<comment type="similarity">
    <text evidence="1">Belongs to the LytR/CpsA/Psr (LCP) family.</text>
</comment>
<feature type="domain" description="Cell envelope-related transcriptional attenuator" evidence="4">
    <location>
        <begin position="204"/>
        <end position="377"/>
    </location>
</feature>
<organism evidence="5 6">
    <name type="scientific">Pedococcus bigeumensis</name>
    <dbReference type="NCBI Taxonomy" id="433644"/>
    <lineage>
        <taxon>Bacteria</taxon>
        <taxon>Bacillati</taxon>
        <taxon>Actinomycetota</taxon>
        <taxon>Actinomycetes</taxon>
        <taxon>Micrococcales</taxon>
        <taxon>Intrasporangiaceae</taxon>
        <taxon>Pedococcus</taxon>
    </lineage>
</organism>
<keyword evidence="3" id="KW-0472">Membrane</keyword>
<dbReference type="OrthoDB" id="3573673at2"/>
<feature type="transmembrane region" description="Helical" evidence="3">
    <location>
        <begin position="99"/>
        <end position="119"/>
    </location>
</feature>
<dbReference type="InterPro" id="IPR004474">
    <property type="entry name" value="LytR_CpsA_psr"/>
</dbReference>
<dbReference type="Pfam" id="PF03816">
    <property type="entry name" value="LytR_cpsA_psr"/>
    <property type="match status" value="1"/>
</dbReference>
<dbReference type="InterPro" id="IPR050922">
    <property type="entry name" value="LytR/CpsA/Psr_CW_biosynth"/>
</dbReference>
<dbReference type="PANTHER" id="PTHR33392">
    <property type="entry name" value="POLYISOPRENYL-TEICHOIC ACID--PEPTIDOGLYCAN TEICHOIC ACID TRANSFERASE TAGU"/>
    <property type="match status" value="1"/>
</dbReference>
<evidence type="ECO:0000256" key="1">
    <source>
        <dbReference type="ARBA" id="ARBA00006068"/>
    </source>
</evidence>
<evidence type="ECO:0000313" key="5">
    <source>
        <dbReference type="EMBL" id="TPG19192.1"/>
    </source>
</evidence>
<feature type="transmembrane region" description="Helical" evidence="3">
    <location>
        <begin position="40"/>
        <end position="58"/>
    </location>
</feature>
<dbReference type="Proteomes" id="UP000317722">
    <property type="component" value="Unassembled WGS sequence"/>
</dbReference>
<dbReference type="RefSeq" id="WP_140736835.1">
    <property type="nucleotide sequence ID" value="NZ_RCZM01000001.1"/>
</dbReference>
<dbReference type="PANTHER" id="PTHR33392:SF6">
    <property type="entry name" value="POLYISOPRENYL-TEICHOIC ACID--PEPTIDOGLYCAN TEICHOIC ACID TRANSFERASE TAGU"/>
    <property type="match status" value="1"/>
</dbReference>
<keyword evidence="3" id="KW-1133">Transmembrane helix</keyword>
<gene>
    <name evidence="5" type="ORF">EAH86_01380</name>
</gene>
<dbReference type="AlphaFoldDB" id="A0A502D2X9"/>
<reference evidence="5 6" key="1">
    <citation type="journal article" date="2019" name="Environ. Microbiol.">
        <title>Species interactions and distinct microbial communities in high Arctic permafrost affected cryosols are associated with the CH4 and CO2 gas fluxes.</title>
        <authorList>
            <person name="Altshuler I."/>
            <person name="Hamel J."/>
            <person name="Turney S."/>
            <person name="Magnuson E."/>
            <person name="Levesque R."/>
            <person name="Greer C."/>
            <person name="Whyte L.G."/>
        </authorList>
    </citation>
    <scope>NUCLEOTIDE SEQUENCE [LARGE SCALE GENOMIC DNA]</scope>
    <source>
        <strain evidence="5 6">S9.3A</strain>
    </source>
</reference>
<accession>A0A502D2X9</accession>
<name>A0A502D2X9_9MICO</name>
<keyword evidence="6" id="KW-1185">Reference proteome</keyword>
<feature type="transmembrane region" description="Helical" evidence="3">
    <location>
        <begin position="139"/>
        <end position="159"/>
    </location>
</feature>
<comment type="caution">
    <text evidence="5">The sequence shown here is derived from an EMBL/GenBank/DDBJ whole genome shotgun (WGS) entry which is preliminary data.</text>
</comment>
<dbReference type="EMBL" id="RCZM01000001">
    <property type="protein sequence ID" value="TPG19192.1"/>
    <property type="molecule type" value="Genomic_DNA"/>
</dbReference>
<feature type="compositionally biased region" description="Low complexity" evidence="2">
    <location>
        <begin position="457"/>
        <end position="485"/>
    </location>
</feature>
<evidence type="ECO:0000256" key="3">
    <source>
        <dbReference type="SAM" id="Phobius"/>
    </source>
</evidence>
<feature type="transmembrane region" description="Helical" evidence="3">
    <location>
        <begin position="70"/>
        <end position="87"/>
    </location>
</feature>
<sequence length="512" mass="54395">MRATHVAPTGAETGVYLSQRSNAALVDGDALTPRMRRRRAFTLVLLTLLLPGSAQLVAGRRGLGRFALRVWFSLAALVVLMGLVFLLSQSLAIGVLGRGWVLTALQWLLGGFAVLWAVLFVDAWRLGRPATLRLATRRWLTGVTAALLVVTSGGLVYAASSVGAGRDAMNALFQGNEAVGAVNGRYNILLLGADSGRDRVGTRPDSIQLVSIDAESGSAVTFGFSRDTENINFRPGSTMARLMPEGWNCGDECLLNGLYTWAENNAAKFPAGTQSPGVLATREAVEALSGLDIQYYVMVDLQGFKKMVDAVGGLDINVKYRTPIGGGTSRITGWIETGPQHLDGYHALWYARSRQGSTNYERMARQRCVMTAMSEQLDPQTVLLRFQKIAGATTGLIRTDLPQSELGRFADLAMKTRTHKIRGVNFVPPLIKPWDYDADVITSTVQSTIKASEKAAEATAKGPAKGASSGTSSATTAKPKAKPGSGTAVLDPAKAAGNAAEGDLSSVCSASS</sequence>
<dbReference type="Gene3D" id="3.40.630.190">
    <property type="entry name" value="LCP protein"/>
    <property type="match status" value="1"/>
</dbReference>
<protein>
    <submittedName>
        <fullName evidence="5">LytR family transcriptional regulator</fullName>
    </submittedName>
</protein>
<proteinExistence type="inferred from homology"/>
<evidence type="ECO:0000313" key="6">
    <source>
        <dbReference type="Proteomes" id="UP000317722"/>
    </source>
</evidence>